<evidence type="ECO:0000256" key="3">
    <source>
        <dbReference type="ARBA" id="ARBA00023163"/>
    </source>
</evidence>
<evidence type="ECO:0000313" key="6">
    <source>
        <dbReference type="Proteomes" id="UP000569914"/>
    </source>
</evidence>
<dbReference type="CDD" id="cd01392">
    <property type="entry name" value="HTH_LacI"/>
    <property type="match status" value="1"/>
</dbReference>
<dbReference type="AlphaFoldDB" id="A0A7Y9LEM0"/>
<dbReference type="InterPro" id="IPR000843">
    <property type="entry name" value="HTH_LacI"/>
</dbReference>
<evidence type="ECO:0000313" key="5">
    <source>
        <dbReference type="EMBL" id="NYE73993.1"/>
    </source>
</evidence>
<dbReference type="Proteomes" id="UP000569914">
    <property type="component" value="Unassembled WGS sequence"/>
</dbReference>
<evidence type="ECO:0000259" key="4">
    <source>
        <dbReference type="PROSITE" id="PS50932"/>
    </source>
</evidence>
<name>A0A7Y9LEM0_9ACTN</name>
<dbReference type="CDD" id="cd06267">
    <property type="entry name" value="PBP1_LacI_sugar_binding-like"/>
    <property type="match status" value="1"/>
</dbReference>
<dbReference type="RefSeq" id="WP_179755936.1">
    <property type="nucleotide sequence ID" value="NZ_JACCBU010000001.1"/>
</dbReference>
<dbReference type="PANTHER" id="PTHR30146">
    <property type="entry name" value="LACI-RELATED TRANSCRIPTIONAL REPRESSOR"/>
    <property type="match status" value="1"/>
</dbReference>
<dbReference type="Gene3D" id="3.40.50.2300">
    <property type="match status" value="2"/>
</dbReference>
<dbReference type="SUPFAM" id="SSF47413">
    <property type="entry name" value="lambda repressor-like DNA-binding domains"/>
    <property type="match status" value="1"/>
</dbReference>
<evidence type="ECO:0000256" key="1">
    <source>
        <dbReference type="ARBA" id="ARBA00023015"/>
    </source>
</evidence>
<organism evidence="5 6">
    <name type="scientific">Microlunatus parietis</name>
    <dbReference type="NCBI Taxonomy" id="682979"/>
    <lineage>
        <taxon>Bacteria</taxon>
        <taxon>Bacillati</taxon>
        <taxon>Actinomycetota</taxon>
        <taxon>Actinomycetes</taxon>
        <taxon>Propionibacteriales</taxon>
        <taxon>Propionibacteriaceae</taxon>
        <taxon>Microlunatus</taxon>
    </lineage>
</organism>
<dbReference type="SMART" id="SM00354">
    <property type="entry name" value="HTH_LACI"/>
    <property type="match status" value="1"/>
</dbReference>
<keyword evidence="6" id="KW-1185">Reference proteome</keyword>
<keyword evidence="2 5" id="KW-0238">DNA-binding</keyword>
<dbReference type="InterPro" id="IPR028082">
    <property type="entry name" value="Peripla_BP_I"/>
</dbReference>
<reference evidence="5 6" key="1">
    <citation type="submission" date="2020-07" db="EMBL/GenBank/DDBJ databases">
        <title>Sequencing the genomes of 1000 actinobacteria strains.</title>
        <authorList>
            <person name="Klenk H.-P."/>
        </authorList>
    </citation>
    <scope>NUCLEOTIDE SEQUENCE [LARGE SCALE GENOMIC DNA]</scope>
    <source>
        <strain evidence="5 6">DSM 22083</strain>
    </source>
</reference>
<dbReference type="Pfam" id="PF00356">
    <property type="entry name" value="LacI"/>
    <property type="match status" value="1"/>
</dbReference>
<proteinExistence type="predicted"/>
<feature type="domain" description="HTH lacI-type" evidence="4">
    <location>
        <begin position="2"/>
        <end position="56"/>
    </location>
</feature>
<dbReference type="EMBL" id="JACCBU010000001">
    <property type="protein sequence ID" value="NYE73993.1"/>
    <property type="molecule type" value="Genomic_DNA"/>
</dbReference>
<protein>
    <submittedName>
        <fullName evidence="5">DNA-binding LacI/PurR family transcriptional regulator</fullName>
    </submittedName>
</protein>
<dbReference type="GO" id="GO:0003700">
    <property type="term" value="F:DNA-binding transcription factor activity"/>
    <property type="evidence" value="ECO:0007669"/>
    <property type="project" value="TreeGrafter"/>
</dbReference>
<keyword evidence="3" id="KW-0804">Transcription</keyword>
<dbReference type="Gene3D" id="1.10.260.40">
    <property type="entry name" value="lambda repressor-like DNA-binding domains"/>
    <property type="match status" value="1"/>
</dbReference>
<dbReference type="InterPro" id="IPR010982">
    <property type="entry name" value="Lambda_DNA-bd_dom_sf"/>
</dbReference>
<accession>A0A7Y9LEM0</accession>
<dbReference type="GO" id="GO:0000976">
    <property type="term" value="F:transcription cis-regulatory region binding"/>
    <property type="evidence" value="ECO:0007669"/>
    <property type="project" value="TreeGrafter"/>
</dbReference>
<dbReference type="SUPFAM" id="SSF53822">
    <property type="entry name" value="Periplasmic binding protein-like I"/>
    <property type="match status" value="1"/>
</dbReference>
<sequence length="341" mass="36998">MVTQRDVAQRAGVSVRTVSNVINDFAWVADETRARVQAAVDELGYRPNLLARGLQRGRSGLIALVLPLDVQYFHDLASAVVDEAERRGFTVLIERTAGNPARERDLVTRPERASLFDAIIFSPLTLDDTELRHQPGDTPVVLLGEKPTGRGFDRVIMDDAAAAEAVTRHLLEQGRTRIAAIGQPARPAGRTAQHRTRGYRRALAAAGIDFDPALVGGIRSFQRADGAAAMARLLDAGPPPDAVFGYNDLLALGALRTLLSRGIRVPDDIAVAGFDDIEDGRYSTPTLTTIAPDLPRLAGHTLDLVQRRLDGYDGRPTTRRTGWTLIARESTGVAKAPQLEH</sequence>
<evidence type="ECO:0000256" key="2">
    <source>
        <dbReference type="ARBA" id="ARBA00023125"/>
    </source>
</evidence>
<dbReference type="Pfam" id="PF13377">
    <property type="entry name" value="Peripla_BP_3"/>
    <property type="match status" value="1"/>
</dbReference>
<comment type="caution">
    <text evidence="5">The sequence shown here is derived from an EMBL/GenBank/DDBJ whole genome shotgun (WGS) entry which is preliminary data.</text>
</comment>
<gene>
    <name evidence="5" type="ORF">BKA15_005322</name>
</gene>
<dbReference type="PANTHER" id="PTHR30146:SF153">
    <property type="entry name" value="LACTOSE OPERON REPRESSOR"/>
    <property type="match status" value="1"/>
</dbReference>
<keyword evidence="1" id="KW-0805">Transcription regulation</keyword>
<dbReference type="PROSITE" id="PS50932">
    <property type="entry name" value="HTH_LACI_2"/>
    <property type="match status" value="1"/>
</dbReference>
<dbReference type="InterPro" id="IPR046335">
    <property type="entry name" value="LacI/GalR-like_sensor"/>
</dbReference>